<evidence type="ECO:0000256" key="1">
    <source>
        <dbReference type="ARBA" id="ARBA00022670"/>
    </source>
</evidence>
<sequence length="313" mass="32173">MIALLLVPLALPWLLPPLARRTAERVRPDVALWSITVVSAALAFGVVTCLGALLLPLALQVPRFAVLVDLIQPLKAGPQSLVLGVSALAAGIAAVTVVAGARRVTSEVRRLRAARGNVAALPDAGGLCVVDDPQPDAYALPDGLRGRGRIVVTSGMLRALGGDEREVLLAHERAHLAGRHHLFLAAALIAAQCHPALAAVVHPVSFAAERAADEVAAREAGDRRLTAHAVGRAALASARRRGGTRLPVVIPGAVTGPVPARVRALLSEAPTRRFVPALLAMVLVCTGAAASSLGGAALLHRGVEVAQGEIPSP</sequence>
<organism evidence="9 10">
    <name type="scientific">Streptomyces lannensis</name>
    <dbReference type="NCBI Taxonomy" id="766498"/>
    <lineage>
        <taxon>Bacteria</taxon>
        <taxon>Bacillati</taxon>
        <taxon>Actinomycetota</taxon>
        <taxon>Actinomycetes</taxon>
        <taxon>Kitasatosporales</taxon>
        <taxon>Streptomycetaceae</taxon>
        <taxon>Streptomyces</taxon>
    </lineage>
</organism>
<comment type="cofactor">
    <cofactor evidence="6">
        <name>Zn(2+)</name>
        <dbReference type="ChEBI" id="CHEBI:29105"/>
    </cofactor>
    <text evidence="6">Binds 1 zinc ion per subunit.</text>
</comment>
<evidence type="ECO:0000313" key="9">
    <source>
        <dbReference type="EMBL" id="GAA3894304.1"/>
    </source>
</evidence>
<name>A0ABP7L4R0_9ACTN</name>
<evidence type="ECO:0000256" key="2">
    <source>
        <dbReference type="ARBA" id="ARBA00022723"/>
    </source>
</evidence>
<dbReference type="Pfam" id="PF01435">
    <property type="entry name" value="Peptidase_M48"/>
    <property type="match status" value="1"/>
</dbReference>
<feature type="domain" description="Peptidase M48" evidence="8">
    <location>
        <begin position="117"/>
        <end position="193"/>
    </location>
</feature>
<dbReference type="PANTHER" id="PTHR34978">
    <property type="entry name" value="POSSIBLE SENSOR-TRANSDUCER PROTEIN BLAR"/>
    <property type="match status" value="1"/>
</dbReference>
<dbReference type="InterPro" id="IPR001915">
    <property type="entry name" value="Peptidase_M48"/>
</dbReference>
<protein>
    <submittedName>
        <fullName evidence="9">M48 family metalloprotease</fullName>
    </submittedName>
</protein>
<keyword evidence="5 6" id="KW-0482">Metalloprotease</keyword>
<keyword evidence="2" id="KW-0479">Metal-binding</keyword>
<keyword evidence="7" id="KW-0812">Transmembrane</keyword>
<feature type="transmembrane region" description="Helical" evidence="7">
    <location>
        <begin position="80"/>
        <end position="101"/>
    </location>
</feature>
<keyword evidence="4 6" id="KW-0862">Zinc</keyword>
<evidence type="ECO:0000256" key="4">
    <source>
        <dbReference type="ARBA" id="ARBA00022833"/>
    </source>
</evidence>
<keyword evidence="7" id="KW-0472">Membrane</keyword>
<dbReference type="Proteomes" id="UP001501563">
    <property type="component" value="Unassembled WGS sequence"/>
</dbReference>
<evidence type="ECO:0000256" key="3">
    <source>
        <dbReference type="ARBA" id="ARBA00022801"/>
    </source>
</evidence>
<keyword evidence="7" id="KW-1133">Transmembrane helix</keyword>
<comment type="similarity">
    <text evidence="6">Belongs to the peptidase M48 family.</text>
</comment>
<evidence type="ECO:0000256" key="6">
    <source>
        <dbReference type="RuleBase" id="RU003983"/>
    </source>
</evidence>
<dbReference type="PANTHER" id="PTHR34978:SF3">
    <property type="entry name" value="SLR0241 PROTEIN"/>
    <property type="match status" value="1"/>
</dbReference>
<dbReference type="Gene3D" id="3.30.2010.10">
    <property type="entry name" value="Metalloproteases ('zincins'), catalytic domain"/>
    <property type="match status" value="1"/>
</dbReference>
<evidence type="ECO:0000313" key="10">
    <source>
        <dbReference type="Proteomes" id="UP001501563"/>
    </source>
</evidence>
<dbReference type="CDD" id="cd07326">
    <property type="entry name" value="M56_BlaR1_MecR1_like"/>
    <property type="match status" value="1"/>
</dbReference>
<dbReference type="InterPro" id="IPR052173">
    <property type="entry name" value="Beta-lactam_resp_regulator"/>
</dbReference>
<accession>A0ABP7L4R0</accession>
<keyword evidence="3 6" id="KW-0378">Hydrolase</keyword>
<dbReference type="RefSeq" id="WP_345553408.1">
    <property type="nucleotide sequence ID" value="NZ_BAAAZA010000032.1"/>
</dbReference>
<evidence type="ECO:0000256" key="7">
    <source>
        <dbReference type="SAM" id="Phobius"/>
    </source>
</evidence>
<proteinExistence type="inferred from homology"/>
<evidence type="ECO:0000256" key="5">
    <source>
        <dbReference type="ARBA" id="ARBA00023049"/>
    </source>
</evidence>
<gene>
    <name evidence="9" type="ORF">GCM10022207_72990</name>
</gene>
<keyword evidence="1 6" id="KW-0645">Protease</keyword>
<evidence type="ECO:0000259" key="8">
    <source>
        <dbReference type="Pfam" id="PF01435"/>
    </source>
</evidence>
<dbReference type="GO" id="GO:0008237">
    <property type="term" value="F:metallopeptidase activity"/>
    <property type="evidence" value="ECO:0007669"/>
    <property type="project" value="UniProtKB-KW"/>
</dbReference>
<feature type="transmembrane region" description="Helical" evidence="7">
    <location>
        <begin position="274"/>
        <end position="299"/>
    </location>
</feature>
<comment type="caution">
    <text evidence="9">The sequence shown here is derived from an EMBL/GenBank/DDBJ whole genome shotgun (WGS) entry which is preliminary data.</text>
</comment>
<reference evidence="10" key="1">
    <citation type="journal article" date="2019" name="Int. J. Syst. Evol. Microbiol.">
        <title>The Global Catalogue of Microorganisms (GCM) 10K type strain sequencing project: providing services to taxonomists for standard genome sequencing and annotation.</title>
        <authorList>
            <consortium name="The Broad Institute Genomics Platform"/>
            <consortium name="The Broad Institute Genome Sequencing Center for Infectious Disease"/>
            <person name="Wu L."/>
            <person name="Ma J."/>
        </authorList>
    </citation>
    <scope>NUCLEOTIDE SEQUENCE [LARGE SCALE GENOMIC DNA]</scope>
    <source>
        <strain evidence="10">JCM 16578</strain>
    </source>
</reference>
<feature type="transmembrane region" description="Helical" evidence="7">
    <location>
        <begin position="31"/>
        <end position="59"/>
    </location>
</feature>
<keyword evidence="10" id="KW-1185">Reference proteome</keyword>
<dbReference type="EMBL" id="BAAAZA010000032">
    <property type="protein sequence ID" value="GAA3894304.1"/>
    <property type="molecule type" value="Genomic_DNA"/>
</dbReference>